<sequence>MDVVKETLVDCSSNTRYGPKAIHERLGGDFAATTTIERHLTKPCSTLNAPTGRNMTS</sequence>
<keyword evidence="2" id="KW-1185">Reference proteome</keyword>
<dbReference type="Proteomes" id="UP000053105">
    <property type="component" value="Unassembled WGS sequence"/>
</dbReference>
<evidence type="ECO:0000313" key="1">
    <source>
        <dbReference type="EMBL" id="KOX74268.1"/>
    </source>
</evidence>
<protein>
    <submittedName>
        <fullName evidence="1">Uncharacterized protein</fullName>
    </submittedName>
</protein>
<name>A0A0N0BG48_9HYME</name>
<proteinExistence type="predicted"/>
<dbReference type="EMBL" id="KQ435792">
    <property type="protein sequence ID" value="KOX74268.1"/>
    <property type="molecule type" value="Genomic_DNA"/>
</dbReference>
<evidence type="ECO:0000313" key="2">
    <source>
        <dbReference type="Proteomes" id="UP000053105"/>
    </source>
</evidence>
<dbReference type="AlphaFoldDB" id="A0A0N0BG48"/>
<gene>
    <name evidence="1" type="ORF">WN51_00612</name>
</gene>
<organism evidence="1 2">
    <name type="scientific">Melipona quadrifasciata</name>
    <dbReference type="NCBI Taxonomy" id="166423"/>
    <lineage>
        <taxon>Eukaryota</taxon>
        <taxon>Metazoa</taxon>
        <taxon>Ecdysozoa</taxon>
        <taxon>Arthropoda</taxon>
        <taxon>Hexapoda</taxon>
        <taxon>Insecta</taxon>
        <taxon>Pterygota</taxon>
        <taxon>Neoptera</taxon>
        <taxon>Endopterygota</taxon>
        <taxon>Hymenoptera</taxon>
        <taxon>Apocrita</taxon>
        <taxon>Aculeata</taxon>
        <taxon>Apoidea</taxon>
        <taxon>Anthophila</taxon>
        <taxon>Apidae</taxon>
        <taxon>Melipona</taxon>
    </lineage>
</organism>
<accession>A0A0N0BG48</accession>
<reference evidence="1 2" key="1">
    <citation type="submission" date="2015-07" db="EMBL/GenBank/DDBJ databases">
        <title>The genome of Melipona quadrifasciata.</title>
        <authorList>
            <person name="Pan H."/>
            <person name="Kapheim K."/>
        </authorList>
    </citation>
    <scope>NUCLEOTIDE SEQUENCE [LARGE SCALE GENOMIC DNA]</scope>
    <source>
        <strain evidence="1">0111107301</strain>
        <tissue evidence="1">Whole body</tissue>
    </source>
</reference>